<organism evidence="1">
    <name type="scientific">viral metagenome</name>
    <dbReference type="NCBI Taxonomy" id="1070528"/>
    <lineage>
        <taxon>unclassified sequences</taxon>
        <taxon>metagenomes</taxon>
        <taxon>organismal metagenomes</taxon>
    </lineage>
</organism>
<name>A0A6C0IUG0_9ZZZZ</name>
<evidence type="ECO:0000313" key="1">
    <source>
        <dbReference type="EMBL" id="QHT95203.1"/>
    </source>
</evidence>
<dbReference type="EMBL" id="MN740236">
    <property type="protein sequence ID" value="QHT95203.1"/>
    <property type="molecule type" value="Genomic_DNA"/>
</dbReference>
<dbReference type="InterPro" id="IPR036157">
    <property type="entry name" value="dUTPase-like_sf"/>
</dbReference>
<reference evidence="1" key="1">
    <citation type="journal article" date="2020" name="Nature">
        <title>Giant virus diversity and host interactions through global metagenomics.</title>
        <authorList>
            <person name="Schulz F."/>
            <person name="Roux S."/>
            <person name="Paez-Espino D."/>
            <person name="Jungbluth S."/>
            <person name="Walsh D.A."/>
            <person name="Denef V.J."/>
            <person name="McMahon K.D."/>
            <person name="Konstantinidis K.T."/>
            <person name="Eloe-Fadrosh E.A."/>
            <person name="Kyrpides N.C."/>
            <person name="Woyke T."/>
        </authorList>
    </citation>
    <scope>NUCLEOTIDE SEQUENCE</scope>
    <source>
        <strain evidence="1">GVMAG-M-3300024261-37</strain>
    </source>
</reference>
<dbReference type="SUPFAM" id="SSF51283">
    <property type="entry name" value="dUTPase-like"/>
    <property type="match status" value="1"/>
</dbReference>
<dbReference type="AlphaFoldDB" id="A0A6C0IUG0"/>
<accession>A0A6C0IUG0</accession>
<sequence>MTERVLALQVSNEKLMDYYAEATSKHNQNVIAKGSLGDSGFDLICPEDIRTTRGVTQKGFTRLVNLGVKAAAYEVTNFNPSDLSLISQDLCRAYDLCVRSSIYKTGWRLANNVGIIDSSYRGDLHAAMDFNEYYGRGDDMLQEKKRYWQIVMPDRKPFKVYIVDKLDCTERGEGGLGSTGN</sequence>
<dbReference type="Gene3D" id="2.70.40.10">
    <property type="match status" value="1"/>
</dbReference>
<proteinExistence type="predicted"/>
<protein>
    <submittedName>
        <fullName evidence="1">Uncharacterized protein</fullName>
    </submittedName>
</protein>